<dbReference type="Pfam" id="PF10294">
    <property type="entry name" value="Methyltransf_16"/>
    <property type="match status" value="1"/>
</dbReference>
<organism evidence="2 3">
    <name type="scientific">Schizopora paradoxa</name>
    <dbReference type="NCBI Taxonomy" id="27342"/>
    <lineage>
        <taxon>Eukaryota</taxon>
        <taxon>Fungi</taxon>
        <taxon>Dikarya</taxon>
        <taxon>Basidiomycota</taxon>
        <taxon>Agaricomycotina</taxon>
        <taxon>Agaricomycetes</taxon>
        <taxon>Hymenochaetales</taxon>
        <taxon>Schizoporaceae</taxon>
        <taxon>Schizopora</taxon>
    </lineage>
</organism>
<dbReference type="CDD" id="cd02440">
    <property type="entry name" value="AdoMet_MTases"/>
    <property type="match status" value="1"/>
</dbReference>
<evidence type="ECO:0000313" key="3">
    <source>
        <dbReference type="Proteomes" id="UP000053477"/>
    </source>
</evidence>
<dbReference type="SUPFAM" id="SSF53335">
    <property type="entry name" value="S-adenosyl-L-methionine-dependent methyltransferases"/>
    <property type="match status" value="1"/>
</dbReference>
<dbReference type="FunCoup" id="A0A0H2S9R5">
    <property type="interactions" value="30"/>
</dbReference>
<proteinExistence type="predicted"/>
<name>A0A0H2S9R5_9AGAM</name>
<dbReference type="Proteomes" id="UP000053477">
    <property type="component" value="Unassembled WGS sequence"/>
</dbReference>
<accession>A0A0H2S9R5</accession>
<dbReference type="AlphaFoldDB" id="A0A0H2S9R5"/>
<feature type="coiled-coil region" evidence="1">
    <location>
        <begin position="82"/>
        <end position="109"/>
    </location>
</feature>
<evidence type="ECO:0000256" key="1">
    <source>
        <dbReference type="SAM" id="Coils"/>
    </source>
</evidence>
<evidence type="ECO:0000313" key="2">
    <source>
        <dbReference type="EMBL" id="KLO20609.1"/>
    </source>
</evidence>
<dbReference type="GO" id="GO:0008757">
    <property type="term" value="F:S-adenosylmethionine-dependent methyltransferase activity"/>
    <property type="evidence" value="ECO:0007669"/>
    <property type="project" value="UniProtKB-ARBA"/>
</dbReference>
<dbReference type="EMBL" id="KQ085882">
    <property type="protein sequence ID" value="KLO20609.1"/>
    <property type="molecule type" value="Genomic_DNA"/>
</dbReference>
<reference evidence="2 3" key="1">
    <citation type="submission" date="2015-04" db="EMBL/GenBank/DDBJ databases">
        <title>Complete genome sequence of Schizopora paradoxa KUC8140, a cosmopolitan wood degrader in East Asia.</title>
        <authorList>
            <consortium name="DOE Joint Genome Institute"/>
            <person name="Min B."/>
            <person name="Park H."/>
            <person name="Jang Y."/>
            <person name="Kim J.-J."/>
            <person name="Kim K.H."/>
            <person name="Pangilinan J."/>
            <person name="Lipzen A."/>
            <person name="Riley R."/>
            <person name="Grigoriev I.V."/>
            <person name="Spatafora J.W."/>
            <person name="Choi I.-G."/>
        </authorList>
    </citation>
    <scope>NUCLEOTIDE SEQUENCE [LARGE SCALE GENOMIC DNA]</scope>
    <source>
        <strain evidence="2 3">KUC8140</strain>
    </source>
</reference>
<dbReference type="InParanoid" id="A0A0H2S9R5"/>
<dbReference type="InterPro" id="IPR029063">
    <property type="entry name" value="SAM-dependent_MTases_sf"/>
</dbReference>
<dbReference type="OrthoDB" id="433955at2759"/>
<dbReference type="STRING" id="27342.A0A0H2S9R5"/>
<keyword evidence="1" id="KW-0175">Coiled coil</keyword>
<dbReference type="InterPro" id="IPR019410">
    <property type="entry name" value="Methyltransf_16"/>
</dbReference>
<protein>
    <recommendedName>
        <fullName evidence="4">S-adenosyl-L-methionine-dependent methyltransferase</fullName>
    </recommendedName>
</protein>
<dbReference type="Gene3D" id="3.40.50.150">
    <property type="entry name" value="Vaccinia Virus protein VP39"/>
    <property type="match status" value="1"/>
</dbReference>
<gene>
    <name evidence="2" type="ORF">SCHPADRAFT_897874</name>
</gene>
<keyword evidence="3" id="KW-1185">Reference proteome</keyword>
<dbReference type="PANTHER" id="PTHR14614:SF147">
    <property type="entry name" value="S-ADENOSYLMETHIONINE-DEPENDENT METHYLTRANSFERASE OF THE SEVEN BETA-STRAND FAMILY"/>
    <property type="match status" value="1"/>
</dbReference>
<dbReference type="PANTHER" id="PTHR14614">
    <property type="entry name" value="HEPATOCELLULAR CARCINOMA-ASSOCIATED ANTIGEN"/>
    <property type="match status" value="1"/>
</dbReference>
<evidence type="ECO:0008006" key="4">
    <source>
        <dbReference type="Google" id="ProtNLM"/>
    </source>
</evidence>
<sequence length="446" mass="48973">MEEHTPSGFLFTLSKLSQMSTEEVTSALEKLDAIYREPTSFNSARSSAAIATITTPGFRISSVPSRLKELVKEEEAFIDSGYASAEEDIEEVEEQEEEVEDVRAEFLSDIRNDAFEKDFTIRWLTGFIARSSIWSCPLSPPLSDEEVGEREDVVDKAASLLTVFSATDEEEAEVALTRRFEFEVGRGGLAGMDEGHCGDHPVVVELNDEPLSSTDHSSVGLQSWASSIVLAKLMCVDPQRFGFKAGRKEGDQGSQRILELGAGTGLLSIAVAKLFDGVSCGGDALDGLSIVATDYHADVLHNLRRNVETNFPGAEGEPVAVTAYDWQFPSTNAPFDQPFDVIHAADVIYNEAHATWIKACVERLLCRPSSDQPEGGVFWLIMPIRTTGRHEGMDRTVLDAFSLHEEGGTSNASFSLKIVEVEAIERSVGVGRADESMYKLFKIRWV</sequence>